<reference evidence="6 7" key="1">
    <citation type="submission" date="2017-03" db="EMBL/GenBank/DDBJ databases">
        <authorList>
            <person name="Afonso C.L."/>
            <person name="Miller P.J."/>
            <person name="Scott M.A."/>
            <person name="Spackman E."/>
            <person name="Goraichik I."/>
            <person name="Dimitrov K.M."/>
            <person name="Suarez D.L."/>
            <person name="Swayne D.E."/>
        </authorList>
    </citation>
    <scope>NUCLEOTIDE SEQUENCE [LARGE SCALE GENOMIC DNA]</scope>
    <source>
        <strain evidence="6 7">CECT 7745</strain>
    </source>
</reference>
<dbReference type="EMBL" id="FWXB01000003">
    <property type="protein sequence ID" value="SMC11212.1"/>
    <property type="molecule type" value="Genomic_DNA"/>
</dbReference>
<dbReference type="CDD" id="cd19935">
    <property type="entry name" value="REC_OmpR_CusR-like"/>
    <property type="match status" value="1"/>
</dbReference>
<dbReference type="PANTHER" id="PTHR48111:SF76">
    <property type="entry name" value="TWO-COMPONENT RESPONSE REGULATOR"/>
    <property type="match status" value="1"/>
</dbReference>
<dbReference type="CDD" id="cd00383">
    <property type="entry name" value="trans_reg_C"/>
    <property type="match status" value="1"/>
</dbReference>
<gene>
    <name evidence="6" type="primary">cusR</name>
    <name evidence="6" type="ORF">ROA7745_01023</name>
</gene>
<name>A0A1X7BNM4_9RHOB</name>
<accession>A0A1X7BNM4</accession>
<dbReference type="GO" id="GO:0000976">
    <property type="term" value="F:transcription cis-regulatory region binding"/>
    <property type="evidence" value="ECO:0007669"/>
    <property type="project" value="TreeGrafter"/>
</dbReference>
<dbReference type="InterPro" id="IPR001867">
    <property type="entry name" value="OmpR/PhoB-type_DNA-bd"/>
</dbReference>
<feature type="DNA-binding region" description="OmpR/PhoB-type" evidence="3">
    <location>
        <begin position="125"/>
        <end position="225"/>
    </location>
</feature>
<evidence type="ECO:0000259" key="4">
    <source>
        <dbReference type="PROSITE" id="PS50110"/>
    </source>
</evidence>
<dbReference type="PANTHER" id="PTHR48111">
    <property type="entry name" value="REGULATOR OF RPOS"/>
    <property type="match status" value="1"/>
</dbReference>
<dbReference type="Proteomes" id="UP000193224">
    <property type="component" value="Unassembled WGS sequence"/>
</dbReference>
<dbReference type="InterPro" id="IPR001789">
    <property type="entry name" value="Sig_transdc_resp-reg_receiver"/>
</dbReference>
<dbReference type="GO" id="GO:0032993">
    <property type="term" value="C:protein-DNA complex"/>
    <property type="evidence" value="ECO:0007669"/>
    <property type="project" value="TreeGrafter"/>
</dbReference>
<dbReference type="OrthoDB" id="9802426at2"/>
<protein>
    <submittedName>
        <fullName evidence="6">Transcriptional regulatory protein CusR</fullName>
    </submittedName>
</protein>
<keyword evidence="1 3" id="KW-0238">DNA-binding</keyword>
<dbReference type="GO" id="GO:0006355">
    <property type="term" value="P:regulation of DNA-templated transcription"/>
    <property type="evidence" value="ECO:0007669"/>
    <property type="project" value="InterPro"/>
</dbReference>
<dbReference type="AlphaFoldDB" id="A0A1X7BNM4"/>
<evidence type="ECO:0000256" key="2">
    <source>
        <dbReference type="PROSITE-ProRule" id="PRU00169"/>
    </source>
</evidence>
<dbReference type="SUPFAM" id="SSF52172">
    <property type="entry name" value="CheY-like"/>
    <property type="match status" value="1"/>
</dbReference>
<evidence type="ECO:0000313" key="7">
    <source>
        <dbReference type="Proteomes" id="UP000193224"/>
    </source>
</evidence>
<dbReference type="GO" id="GO:0005829">
    <property type="term" value="C:cytosol"/>
    <property type="evidence" value="ECO:0007669"/>
    <property type="project" value="TreeGrafter"/>
</dbReference>
<dbReference type="GO" id="GO:0000156">
    <property type="term" value="F:phosphorelay response regulator activity"/>
    <property type="evidence" value="ECO:0007669"/>
    <property type="project" value="TreeGrafter"/>
</dbReference>
<evidence type="ECO:0000256" key="1">
    <source>
        <dbReference type="ARBA" id="ARBA00023125"/>
    </source>
</evidence>
<dbReference type="Gene3D" id="6.10.250.690">
    <property type="match status" value="1"/>
</dbReference>
<dbReference type="Pfam" id="PF00486">
    <property type="entry name" value="Trans_reg_C"/>
    <property type="match status" value="1"/>
</dbReference>
<dbReference type="InterPro" id="IPR011006">
    <property type="entry name" value="CheY-like_superfamily"/>
</dbReference>
<evidence type="ECO:0000313" key="6">
    <source>
        <dbReference type="EMBL" id="SMC11212.1"/>
    </source>
</evidence>
<dbReference type="PROSITE" id="PS51755">
    <property type="entry name" value="OMPR_PHOB"/>
    <property type="match status" value="1"/>
</dbReference>
<evidence type="ECO:0000259" key="5">
    <source>
        <dbReference type="PROSITE" id="PS51755"/>
    </source>
</evidence>
<feature type="modified residue" description="4-aspartylphosphate" evidence="2">
    <location>
        <position position="51"/>
    </location>
</feature>
<dbReference type="SUPFAM" id="SSF46894">
    <property type="entry name" value="C-terminal effector domain of the bipartite response regulators"/>
    <property type="match status" value="1"/>
</dbReference>
<dbReference type="Gene3D" id="1.10.10.10">
    <property type="entry name" value="Winged helix-like DNA-binding domain superfamily/Winged helix DNA-binding domain"/>
    <property type="match status" value="1"/>
</dbReference>
<proteinExistence type="predicted"/>
<dbReference type="InterPro" id="IPR039420">
    <property type="entry name" value="WalR-like"/>
</dbReference>
<dbReference type="InterPro" id="IPR016032">
    <property type="entry name" value="Sig_transdc_resp-reg_C-effctor"/>
</dbReference>
<dbReference type="InterPro" id="IPR036388">
    <property type="entry name" value="WH-like_DNA-bd_sf"/>
</dbReference>
<keyword evidence="2" id="KW-0597">Phosphoprotein</keyword>
<dbReference type="SMART" id="SM00448">
    <property type="entry name" value="REC"/>
    <property type="match status" value="1"/>
</dbReference>
<dbReference type="SMART" id="SM00862">
    <property type="entry name" value="Trans_reg_C"/>
    <property type="match status" value="1"/>
</dbReference>
<organism evidence="6 7">
    <name type="scientific">Roseovarius aestuarii</name>
    <dbReference type="NCBI Taxonomy" id="475083"/>
    <lineage>
        <taxon>Bacteria</taxon>
        <taxon>Pseudomonadati</taxon>
        <taxon>Pseudomonadota</taxon>
        <taxon>Alphaproteobacteria</taxon>
        <taxon>Rhodobacterales</taxon>
        <taxon>Roseobacteraceae</taxon>
        <taxon>Roseovarius</taxon>
    </lineage>
</organism>
<dbReference type="Pfam" id="PF00072">
    <property type="entry name" value="Response_reg"/>
    <property type="match status" value="1"/>
</dbReference>
<feature type="domain" description="Response regulatory" evidence="4">
    <location>
        <begin position="2"/>
        <end position="116"/>
    </location>
</feature>
<dbReference type="PROSITE" id="PS50110">
    <property type="entry name" value="RESPONSE_REGULATORY"/>
    <property type="match status" value="1"/>
</dbReference>
<keyword evidence="7" id="KW-1185">Reference proteome</keyword>
<dbReference type="RefSeq" id="WP_085799191.1">
    <property type="nucleotide sequence ID" value="NZ_FWXB01000003.1"/>
</dbReference>
<evidence type="ECO:0000256" key="3">
    <source>
        <dbReference type="PROSITE-ProRule" id="PRU01091"/>
    </source>
</evidence>
<dbReference type="Gene3D" id="3.40.50.2300">
    <property type="match status" value="1"/>
</dbReference>
<feature type="domain" description="OmpR/PhoB-type" evidence="5">
    <location>
        <begin position="125"/>
        <end position="225"/>
    </location>
</feature>
<sequence>MRILFLEDDQEIGEWTVSGLSAAGHVVDWLQNGRDALLAATTRDYDVLVFDRMTPDLDGLSALKTLRGARITTPLILLTALGTVDDRVEGLEAGADDYLSKPFAITELLARITALSRRGKAESTQAVTRLAHQGLELDLLAQKCSYNGDAILLNPKEFRLLEVLMRSKGRVQTRAMLLERVWDISFEPSTSVVETHMSRLRNKIEKPFGVDFIKTVRGSGYVFGD</sequence>